<dbReference type="InterPro" id="IPR005078">
    <property type="entry name" value="Peptidase_C54"/>
</dbReference>
<dbReference type="EMBL" id="GANO01000549">
    <property type="protein sequence ID" value="JAB59322.1"/>
    <property type="molecule type" value="mRNA"/>
</dbReference>
<dbReference type="MEROPS" id="C54.A03"/>
<sequence length="582" mass="66707">MNYDVLLNRTGLSRFSQQSPQQQQQHQLPPEEYDIDSQLRKISLKNNATKYNESTQSPSSSSSSYSPARNAEGDELKGKVESKLLTIWNNVKFEWSGKIKPTFSKEQQVWLLGKYYHRKPTPENSMKVSLEYSTNVLADDEIEETATDAINADEQQLYEEENDLEAFKRDFITRLWMTYRREFPTLLDSNFTSDCGWGCMIRSGQMLLAQGLLAHFLGRSWRWNPDINLPNSQEDNIHRKIIRWFGDTASKNSPFSIHTLVNIGKQSGKKPGDWYGPGSVAHLLRQAVKIAAQEIADLDRINVYVAQDCAVYIQDILDECTINKQPTLAPWQQQNSSSSPSASNQQQHHSQSSATSDSDNTNWKSLILLVPLRLGTEKLNPIYSECLKAMFSLENCIGIIGGRPKHSLYFLGNQEDKLIHLDPHYCQDMVDVNQENFPLSSFHCKSPRKMKISKMDPCCCIGFYCATKAEFYKFMDNVKPYLIPRKQQSMSSSLTQFNDIQYPMFVFCRGKSTELQQIELPQKLYYKSTQSNSLSAYEYHHPYHHYRTTSCNSDSRSNARGGATTDIDDDDDDDDTEEFVVL</sequence>
<keyword evidence="3" id="KW-0813">Transport</keyword>
<comment type="function">
    <text evidence="11">Cysteine protease that plays a key role in autophagy by mediating both proteolytic activation and delipidation of ATG8 family proteins.</text>
</comment>
<feature type="compositionally biased region" description="Polar residues" evidence="12">
    <location>
        <begin position="44"/>
        <end position="53"/>
    </location>
</feature>
<dbReference type="SUPFAM" id="SSF54001">
    <property type="entry name" value="Cysteine proteinases"/>
    <property type="match status" value="1"/>
</dbReference>
<feature type="region of interest" description="Disordered" evidence="12">
    <location>
        <begin position="548"/>
        <end position="582"/>
    </location>
</feature>
<proteinExistence type="evidence at transcript level"/>
<dbReference type="GO" id="GO:0015031">
    <property type="term" value="P:protein transport"/>
    <property type="evidence" value="ECO:0007669"/>
    <property type="project" value="UniProtKB-KW"/>
</dbReference>
<feature type="compositionally biased region" description="Acidic residues" evidence="12">
    <location>
        <begin position="566"/>
        <end position="582"/>
    </location>
</feature>
<name>U5EY72_9DIPT</name>
<comment type="catalytic activity">
    <reaction evidence="10">
        <text>[protein]-C-terminal L-amino acid-glycyl-phosphatidylethanolamide + H2O = [protein]-C-terminal L-amino acid-glycine + a 1,2-diacyl-sn-glycero-3-phosphoethanolamine</text>
        <dbReference type="Rhea" id="RHEA:67548"/>
        <dbReference type="Rhea" id="RHEA-COMP:17323"/>
        <dbReference type="Rhea" id="RHEA-COMP:17324"/>
        <dbReference type="ChEBI" id="CHEBI:15377"/>
        <dbReference type="ChEBI" id="CHEBI:64612"/>
        <dbReference type="ChEBI" id="CHEBI:172940"/>
        <dbReference type="ChEBI" id="CHEBI:172941"/>
    </reaction>
    <physiologicalReaction direction="left-to-right" evidence="10">
        <dbReference type="Rhea" id="RHEA:67549"/>
    </physiologicalReaction>
</comment>
<evidence type="ECO:0000256" key="11">
    <source>
        <dbReference type="RuleBase" id="RU363115"/>
    </source>
</evidence>
<evidence type="ECO:0000256" key="12">
    <source>
        <dbReference type="SAM" id="MobiDB-lite"/>
    </source>
</evidence>
<accession>U5EY72</accession>
<feature type="compositionally biased region" description="Polar residues" evidence="12">
    <location>
        <begin position="548"/>
        <end position="558"/>
    </location>
</feature>
<evidence type="ECO:0000256" key="1">
    <source>
        <dbReference type="ARBA" id="ARBA00004496"/>
    </source>
</evidence>
<dbReference type="GO" id="GO:0004197">
    <property type="term" value="F:cysteine-type endopeptidase activity"/>
    <property type="evidence" value="ECO:0007669"/>
    <property type="project" value="TreeGrafter"/>
</dbReference>
<keyword evidence="6 11" id="KW-0378">Hydrolase</keyword>
<dbReference type="GO" id="GO:0016485">
    <property type="term" value="P:protein processing"/>
    <property type="evidence" value="ECO:0007669"/>
    <property type="project" value="TreeGrafter"/>
</dbReference>
<evidence type="ECO:0000256" key="8">
    <source>
        <dbReference type="ARBA" id="ARBA00022927"/>
    </source>
</evidence>
<evidence type="ECO:0000259" key="13">
    <source>
        <dbReference type="Pfam" id="PF03416"/>
    </source>
</evidence>
<dbReference type="AlphaFoldDB" id="U5EY72"/>
<dbReference type="GO" id="GO:0000423">
    <property type="term" value="P:mitophagy"/>
    <property type="evidence" value="ECO:0007669"/>
    <property type="project" value="TreeGrafter"/>
</dbReference>
<evidence type="ECO:0000256" key="2">
    <source>
        <dbReference type="ARBA" id="ARBA00010958"/>
    </source>
</evidence>
<dbReference type="GO" id="GO:0000045">
    <property type="term" value="P:autophagosome assembly"/>
    <property type="evidence" value="ECO:0007669"/>
    <property type="project" value="TreeGrafter"/>
</dbReference>
<dbReference type="GO" id="GO:0019786">
    <property type="term" value="F:protein-phosphatidylethanolamide deconjugating activity"/>
    <property type="evidence" value="ECO:0007669"/>
    <property type="project" value="InterPro"/>
</dbReference>
<organism evidence="14">
    <name type="scientific">Corethrella appendiculata</name>
    <dbReference type="NCBI Taxonomy" id="1370023"/>
    <lineage>
        <taxon>Eukaryota</taxon>
        <taxon>Metazoa</taxon>
        <taxon>Ecdysozoa</taxon>
        <taxon>Arthropoda</taxon>
        <taxon>Hexapoda</taxon>
        <taxon>Insecta</taxon>
        <taxon>Pterygota</taxon>
        <taxon>Neoptera</taxon>
        <taxon>Endopterygota</taxon>
        <taxon>Diptera</taxon>
        <taxon>Nematocera</taxon>
        <taxon>Culicoidea</taxon>
        <taxon>Chaoboridae</taxon>
        <taxon>Corethrella</taxon>
    </lineage>
</organism>
<dbReference type="PANTHER" id="PTHR22624">
    <property type="entry name" value="CYSTEINE PROTEASE ATG4"/>
    <property type="match status" value="1"/>
</dbReference>
<feature type="domain" description="Peptidase C54 catalytic" evidence="13">
    <location>
        <begin position="165"/>
        <end position="476"/>
    </location>
</feature>
<feature type="region of interest" description="Disordered" evidence="12">
    <location>
        <begin position="330"/>
        <end position="359"/>
    </location>
</feature>
<evidence type="ECO:0000256" key="9">
    <source>
        <dbReference type="ARBA" id="ARBA00023006"/>
    </source>
</evidence>
<keyword evidence="5 11" id="KW-0645">Protease</keyword>
<reference evidence="14" key="1">
    <citation type="journal article" date="2014" name="Insect Biochem. Mol. Biol.">
        <title>An insight into the sialome of the frog biting fly, Corethrella appendiculata.</title>
        <authorList>
            <person name="Ribeiro J.M.C."/>
            <person name="Chagas A.C."/>
            <person name="Pham V.M."/>
            <person name="Lounibos L.P."/>
            <person name="Calvo E."/>
        </authorList>
    </citation>
    <scope>NUCLEOTIDE SEQUENCE</scope>
    <source>
        <tissue evidence="14">Salivary glands</tissue>
    </source>
</reference>
<dbReference type="GO" id="GO:0034727">
    <property type="term" value="P:piecemeal microautophagy of the nucleus"/>
    <property type="evidence" value="ECO:0007669"/>
    <property type="project" value="TreeGrafter"/>
</dbReference>
<keyword evidence="8 11" id="KW-0653">Protein transport</keyword>
<evidence type="ECO:0000256" key="7">
    <source>
        <dbReference type="ARBA" id="ARBA00022807"/>
    </source>
</evidence>
<dbReference type="GO" id="GO:0035973">
    <property type="term" value="P:aggrephagy"/>
    <property type="evidence" value="ECO:0007669"/>
    <property type="project" value="TreeGrafter"/>
</dbReference>
<dbReference type="InterPro" id="IPR046792">
    <property type="entry name" value="Peptidase_C54_cat"/>
</dbReference>
<dbReference type="Pfam" id="PF03416">
    <property type="entry name" value="Peptidase_C54"/>
    <property type="match status" value="1"/>
</dbReference>
<keyword evidence="4 11" id="KW-0963">Cytoplasm</keyword>
<keyword evidence="9 11" id="KW-0072">Autophagy</keyword>
<evidence type="ECO:0000256" key="10">
    <source>
        <dbReference type="ARBA" id="ARBA00029362"/>
    </source>
</evidence>
<dbReference type="PANTHER" id="PTHR22624:SF52">
    <property type="entry name" value="CYSTEINE PROTEASE"/>
    <property type="match status" value="1"/>
</dbReference>
<comment type="similarity">
    <text evidence="2 11">Belongs to the peptidase C54 family.</text>
</comment>
<feature type="compositionally biased region" description="Low complexity" evidence="12">
    <location>
        <begin position="54"/>
        <end position="66"/>
    </location>
</feature>
<dbReference type="EC" id="3.4.22.-" evidence="11"/>
<comment type="subcellular location">
    <subcellularLocation>
        <location evidence="1 11">Cytoplasm</location>
    </subcellularLocation>
</comment>
<protein>
    <recommendedName>
        <fullName evidence="11">Cysteine protease</fullName>
        <ecNumber evidence="11">3.4.22.-</ecNumber>
    </recommendedName>
</protein>
<keyword evidence="7" id="KW-0788">Thiol protease</keyword>
<evidence type="ECO:0000313" key="14">
    <source>
        <dbReference type="EMBL" id="JAB59322.1"/>
    </source>
</evidence>
<evidence type="ECO:0000256" key="4">
    <source>
        <dbReference type="ARBA" id="ARBA00022490"/>
    </source>
</evidence>
<evidence type="ECO:0000256" key="6">
    <source>
        <dbReference type="ARBA" id="ARBA00022801"/>
    </source>
</evidence>
<feature type="region of interest" description="Disordered" evidence="12">
    <location>
        <begin position="10"/>
        <end position="75"/>
    </location>
</feature>
<dbReference type="GO" id="GO:0005737">
    <property type="term" value="C:cytoplasm"/>
    <property type="evidence" value="ECO:0007669"/>
    <property type="project" value="UniProtKB-SubCell"/>
</dbReference>
<evidence type="ECO:0000256" key="5">
    <source>
        <dbReference type="ARBA" id="ARBA00022670"/>
    </source>
</evidence>
<feature type="compositionally biased region" description="Low complexity" evidence="12">
    <location>
        <begin position="17"/>
        <end position="30"/>
    </location>
</feature>
<dbReference type="InterPro" id="IPR038765">
    <property type="entry name" value="Papain-like_cys_pep_sf"/>
</dbReference>
<evidence type="ECO:0000256" key="3">
    <source>
        <dbReference type="ARBA" id="ARBA00022448"/>
    </source>
</evidence>